<evidence type="ECO:0008006" key="4">
    <source>
        <dbReference type="Google" id="ProtNLM"/>
    </source>
</evidence>
<name>A0ABQ3UXT9_9CHLR</name>
<gene>
    <name evidence="2" type="ORF">KSB_59860</name>
</gene>
<accession>A0ABQ3UXT9</accession>
<keyword evidence="1" id="KW-1133">Transmembrane helix</keyword>
<sequence length="43" mass="4772">MVPSAINTNLRKILFSSHLFALIDAATALFPNLLIIRDEFGIN</sequence>
<evidence type="ECO:0000313" key="3">
    <source>
        <dbReference type="Proteomes" id="UP000654345"/>
    </source>
</evidence>
<dbReference type="EMBL" id="BNJG01000002">
    <property type="protein sequence ID" value="GHO57511.1"/>
    <property type="molecule type" value="Genomic_DNA"/>
</dbReference>
<dbReference type="Proteomes" id="UP000654345">
    <property type="component" value="Unassembled WGS sequence"/>
</dbReference>
<evidence type="ECO:0000313" key="2">
    <source>
        <dbReference type="EMBL" id="GHO57511.1"/>
    </source>
</evidence>
<keyword evidence="1" id="KW-0812">Transmembrane</keyword>
<keyword evidence="3" id="KW-1185">Reference proteome</keyword>
<reference evidence="2 3" key="1">
    <citation type="journal article" date="2021" name="Int. J. Syst. Evol. Microbiol.">
        <title>Reticulibacter mediterranei gen. nov., sp. nov., within the new family Reticulibacteraceae fam. nov., and Ktedonospora formicarum gen. nov., sp. nov., Ktedonobacter robiniae sp. nov., Dictyobacter formicarum sp. nov. and Dictyobacter arantiisoli sp. nov., belonging to the class Ktedonobacteria.</title>
        <authorList>
            <person name="Yabe S."/>
            <person name="Zheng Y."/>
            <person name="Wang C.M."/>
            <person name="Sakai Y."/>
            <person name="Abe K."/>
            <person name="Yokota A."/>
            <person name="Donadio S."/>
            <person name="Cavaletti L."/>
            <person name="Monciardini P."/>
        </authorList>
    </citation>
    <scope>NUCLEOTIDE SEQUENCE [LARGE SCALE GENOMIC DNA]</scope>
    <source>
        <strain evidence="2 3">SOSP1-30</strain>
    </source>
</reference>
<proteinExistence type="predicted"/>
<evidence type="ECO:0000256" key="1">
    <source>
        <dbReference type="SAM" id="Phobius"/>
    </source>
</evidence>
<comment type="caution">
    <text evidence="2">The sequence shown here is derived from an EMBL/GenBank/DDBJ whole genome shotgun (WGS) entry which is preliminary data.</text>
</comment>
<keyword evidence="1" id="KW-0472">Membrane</keyword>
<organism evidence="2 3">
    <name type="scientific">Ktedonobacter robiniae</name>
    <dbReference type="NCBI Taxonomy" id="2778365"/>
    <lineage>
        <taxon>Bacteria</taxon>
        <taxon>Bacillati</taxon>
        <taxon>Chloroflexota</taxon>
        <taxon>Ktedonobacteria</taxon>
        <taxon>Ktedonobacterales</taxon>
        <taxon>Ktedonobacteraceae</taxon>
        <taxon>Ktedonobacter</taxon>
    </lineage>
</organism>
<protein>
    <recommendedName>
        <fullName evidence="4">MFS transporter</fullName>
    </recommendedName>
</protein>
<feature type="transmembrane region" description="Helical" evidence="1">
    <location>
        <begin position="13"/>
        <end position="36"/>
    </location>
</feature>